<dbReference type="Gene3D" id="3.40.50.2300">
    <property type="match status" value="2"/>
</dbReference>
<evidence type="ECO:0000313" key="5">
    <source>
        <dbReference type="EMBL" id="WOO41789.1"/>
    </source>
</evidence>
<dbReference type="GO" id="GO:0003700">
    <property type="term" value="F:DNA-binding transcription factor activity"/>
    <property type="evidence" value="ECO:0007669"/>
    <property type="project" value="TreeGrafter"/>
</dbReference>
<reference evidence="5 6" key="1">
    <citation type="submission" date="2023-10" db="EMBL/GenBank/DDBJ databases">
        <title>Rubellicoccus peritrichatus gen. nov., sp. nov., isolated from an algae of coral reef tank.</title>
        <authorList>
            <person name="Luo J."/>
        </authorList>
    </citation>
    <scope>NUCLEOTIDE SEQUENCE [LARGE SCALE GENOMIC DNA]</scope>
    <source>
        <strain evidence="5 6">CR14</strain>
    </source>
</reference>
<evidence type="ECO:0000256" key="2">
    <source>
        <dbReference type="ARBA" id="ARBA00023125"/>
    </source>
</evidence>
<dbReference type="Gene3D" id="1.10.260.40">
    <property type="entry name" value="lambda repressor-like DNA-binding domains"/>
    <property type="match status" value="1"/>
</dbReference>
<dbReference type="PROSITE" id="PS50932">
    <property type="entry name" value="HTH_LACI_2"/>
    <property type="match status" value="1"/>
</dbReference>
<dbReference type="SMART" id="SM00354">
    <property type="entry name" value="HTH_LACI"/>
    <property type="match status" value="1"/>
</dbReference>
<dbReference type="PANTHER" id="PTHR30146">
    <property type="entry name" value="LACI-RELATED TRANSCRIPTIONAL REPRESSOR"/>
    <property type="match status" value="1"/>
</dbReference>
<evidence type="ECO:0000256" key="1">
    <source>
        <dbReference type="ARBA" id="ARBA00023015"/>
    </source>
</evidence>
<dbReference type="Pfam" id="PF00356">
    <property type="entry name" value="LacI"/>
    <property type="match status" value="1"/>
</dbReference>
<dbReference type="InterPro" id="IPR000843">
    <property type="entry name" value="HTH_LacI"/>
</dbReference>
<proteinExistence type="predicted"/>
<organism evidence="5 6">
    <name type="scientific">Rubellicoccus peritrichatus</name>
    <dbReference type="NCBI Taxonomy" id="3080537"/>
    <lineage>
        <taxon>Bacteria</taxon>
        <taxon>Pseudomonadati</taxon>
        <taxon>Verrucomicrobiota</taxon>
        <taxon>Opitutia</taxon>
        <taxon>Puniceicoccales</taxon>
        <taxon>Cerasicoccaceae</taxon>
        <taxon>Rubellicoccus</taxon>
    </lineage>
</organism>
<dbReference type="PANTHER" id="PTHR30146:SF109">
    <property type="entry name" value="HTH-TYPE TRANSCRIPTIONAL REGULATOR GALS"/>
    <property type="match status" value="1"/>
</dbReference>
<keyword evidence="6" id="KW-1185">Reference proteome</keyword>
<dbReference type="SUPFAM" id="SSF53822">
    <property type="entry name" value="Periplasmic binding protein-like I"/>
    <property type="match status" value="1"/>
</dbReference>
<evidence type="ECO:0000313" key="6">
    <source>
        <dbReference type="Proteomes" id="UP001304300"/>
    </source>
</evidence>
<dbReference type="AlphaFoldDB" id="A0AAQ3L8V0"/>
<protein>
    <submittedName>
        <fullName evidence="5">LacI family DNA-binding transcriptional regulator</fullName>
    </submittedName>
</protein>
<dbReference type="InterPro" id="IPR010982">
    <property type="entry name" value="Lambda_DNA-bd_dom_sf"/>
</dbReference>
<dbReference type="KEGG" id="puo:RZN69_01720"/>
<keyword evidence="3" id="KW-0804">Transcription</keyword>
<gene>
    <name evidence="5" type="ORF">RZN69_01720</name>
</gene>
<dbReference type="Proteomes" id="UP001304300">
    <property type="component" value="Chromosome"/>
</dbReference>
<dbReference type="EMBL" id="CP136920">
    <property type="protein sequence ID" value="WOO41789.1"/>
    <property type="molecule type" value="Genomic_DNA"/>
</dbReference>
<accession>A0AAQ3L8V0</accession>
<keyword evidence="1" id="KW-0805">Transcription regulation</keyword>
<evidence type="ECO:0000256" key="3">
    <source>
        <dbReference type="ARBA" id="ARBA00023163"/>
    </source>
</evidence>
<sequence>MLPANPREILPHQPKSKSPTIRDIAERIGISKSAVSLALRDDPRVASQTRKRVLKAAEQMGYTKNPTLAHLMAELRNSRVTTIKATLAAVNCSPNPDIFEWHTFRDFREGAIQRASQLGYGMDAFWLYEKDMRIERIQQIIRARNISGILFFAANNVDVLHDIYEPLWRSFPAATVGLVKTNPALTCVACDHFQTSKEAVEQALKLGYKRPGLVVAPDLDDLVDKRFSGGYLAAISGLPKKNQLQVHSSDLIHLENFRKWFQRNKPDVILSVHDVVHEWLTEMKLNIPKDVGLIHLDWREDIPEWAGMKQDNIAAGSSLVDLVVNKIHHNERGAQTTPTVTLIESHWIDGDTVTKQ</sequence>
<feature type="domain" description="HTH lacI-type" evidence="4">
    <location>
        <begin position="19"/>
        <end position="73"/>
    </location>
</feature>
<keyword evidence="2 5" id="KW-0238">DNA-binding</keyword>
<evidence type="ECO:0000259" key="4">
    <source>
        <dbReference type="PROSITE" id="PS50932"/>
    </source>
</evidence>
<dbReference type="CDD" id="cd01392">
    <property type="entry name" value="HTH_LacI"/>
    <property type="match status" value="1"/>
</dbReference>
<dbReference type="RefSeq" id="WP_317834273.1">
    <property type="nucleotide sequence ID" value="NZ_CP136920.1"/>
</dbReference>
<dbReference type="InterPro" id="IPR028082">
    <property type="entry name" value="Peripla_BP_I"/>
</dbReference>
<dbReference type="GO" id="GO:0000976">
    <property type="term" value="F:transcription cis-regulatory region binding"/>
    <property type="evidence" value="ECO:0007669"/>
    <property type="project" value="TreeGrafter"/>
</dbReference>
<dbReference type="SUPFAM" id="SSF47413">
    <property type="entry name" value="lambda repressor-like DNA-binding domains"/>
    <property type="match status" value="1"/>
</dbReference>
<name>A0AAQ3L8V0_9BACT</name>